<feature type="region of interest" description="Disordered" evidence="1">
    <location>
        <begin position="31"/>
        <end position="63"/>
    </location>
</feature>
<name>A0ABW7WU79_9NOCA</name>
<comment type="caution">
    <text evidence="2">The sequence shown here is derived from an EMBL/GenBank/DDBJ whole genome shotgun (WGS) entry which is preliminary data.</text>
</comment>
<organism evidence="2 3">
    <name type="scientific">Nocardia xishanensis</name>
    <dbReference type="NCBI Taxonomy" id="238964"/>
    <lineage>
        <taxon>Bacteria</taxon>
        <taxon>Bacillati</taxon>
        <taxon>Actinomycetota</taxon>
        <taxon>Actinomycetes</taxon>
        <taxon>Mycobacteriales</taxon>
        <taxon>Nocardiaceae</taxon>
        <taxon>Nocardia</taxon>
    </lineage>
</organism>
<evidence type="ECO:0000313" key="3">
    <source>
        <dbReference type="Proteomes" id="UP001611415"/>
    </source>
</evidence>
<proteinExistence type="predicted"/>
<keyword evidence="3" id="KW-1185">Reference proteome</keyword>
<protein>
    <submittedName>
        <fullName evidence="2">Uncharacterized protein</fullName>
    </submittedName>
</protein>
<evidence type="ECO:0000313" key="2">
    <source>
        <dbReference type="EMBL" id="MFI2472359.1"/>
    </source>
</evidence>
<accession>A0ABW7WU79</accession>
<gene>
    <name evidence="2" type="ORF">ACH49W_03185</name>
</gene>
<dbReference type="EMBL" id="JBIRYO010000002">
    <property type="protein sequence ID" value="MFI2472359.1"/>
    <property type="molecule type" value="Genomic_DNA"/>
</dbReference>
<sequence>MNDLAFGVSPNDVIAAYRAIIDKAHSKGLKAHAASSPTTTRPLGTRCPQICGRTLPGETDSKT</sequence>
<dbReference type="RefSeq" id="WP_397090884.1">
    <property type="nucleotide sequence ID" value="NZ_JBIRYO010000002.1"/>
</dbReference>
<evidence type="ECO:0000256" key="1">
    <source>
        <dbReference type="SAM" id="MobiDB-lite"/>
    </source>
</evidence>
<dbReference type="Proteomes" id="UP001611415">
    <property type="component" value="Unassembled WGS sequence"/>
</dbReference>
<reference evidence="2 3" key="1">
    <citation type="submission" date="2024-10" db="EMBL/GenBank/DDBJ databases">
        <title>The Natural Products Discovery Center: Release of the First 8490 Sequenced Strains for Exploring Actinobacteria Biosynthetic Diversity.</title>
        <authorList>
            <person name="Kalkreuter E."/>
            <person name="Kautsar S.A."/>
            <person name="Yang D."/>
            <person name="Bader C.D."/>
            <person name="Teijaro C.N."/>
            <person name="Fluegel L."/>
            <person name="Davis C.M."/>
            <person name="Simpson J.R."/>
            <person name="Lauterbach L."/>
            <person name="Steele A.D."/>
            <person name="Gui C."/>
            <person name="Meng S."/>
            <person name="Li G."/>
            <person name="Viehrig K."/>
            <person name="Ye F."/>
            <person name="Su P."/>
            <person name="Kiefer A.F."/>
            <person name="Nichols A."/>
            <person name="Cepeda A.J."/>
            <person name="Yan W."/>
            <person name="Fan B."/>
            <person name="Jiang Y."/>
            <person name="Adhikari A."/>
            <person name="Zheng C.-J."/>
            <person name="Schuster L."/>
            <person name="Cowan T.M."/>
            <person name="Smanski M.J."/>
            <person name="Chevrette M.G."/>
            <person name="De Carvalho L.P.S."/>
            <person name="Shen B."/>
        </authorList>
    </citation>
    <scope>NUCLEOTIDE SEQUENCE [LARGE SCALE GENOMIC DNA]</scope>
    <source>
        <strain evidence="2 3">NPDC019275</strain>
    </source>
</reference>